<name>A0AAX4JT18_9TREE</name>
<evidence type="ECO:0000313" key="2">
    <source>
        <dbReference type="EMBL" id="WWC87735.1"/>
    </source>
</evidence>
<dbReference type="AlphaFoldDB" id="A0AAX4JT18"/>
<reference evidence="2 3" key="1">
    <citation type="submission" date="2024-01" db="EMBL/GenBank/DDBJ databases">
        <title>Comparative genomics of Cryptococcus and Kwoniella reveals pathogenesis evolution and contrasting modes of karyotype evolution via chromosome fusion or intercentromeric recombination.</title>
        <authorList>
            <person name="Coelho M.A."/>
            <person name="David-Palma M."/>
            <person name="Shea T."/>
            <person name="Bowers K."/>
            <person name="McGinley-Smith S."/>
            <person name="Mohammad A.W."/>
            <person name="Gnirke A."/>
            <person name="Yurkov A.M."/>
            <person name="Nowrousian M."/>
            <person name="Sun S."/>
            <person name="Cuomo C.A."/>
            <person name="Heitman J."/>
        </authorList>
    </citation>
    <scope>NUCLEOTIDE SEQUENCE [LARGE SCALE GENOMIC DNA]</scope>
    <source>
        <strain evidence="2 3">CBS 6074</strain>
    </source>
</reference>
<proteinExistence type="predicted"/>
<dbReference type="RefSeq" id="XP_066074498.1">
    <property type="nucleotide sequence ID" value="XM_066218401.1"/>
</dbReference>
<dbReference type="GeneID" id="91093299"/>
<feature type="compositionally biased region" description="Polar residues" evidence="1">
    <location>
        <begin position="172"/>
        <end position="186"/>
    </location>
</feature>
<organism evidence="2 3">
    <name type="scientific">Kwoniella dendrophila CBS 6074</name>
    <dbReference type="NCBI Taxonomy" id="1295534"/>
    <lineage>
        <taxon>Eukaryota</taxon>
        <taxon>Fungi</taxon>
        <taxon>Dikarya</taxon>
        <taxon>Basidiomycota</taxon>
        <taxon>Agaricomycotina</taxon>
        <taxon>Tremellomycetes</taxon>
        <taxon>Tremellales</taxon>
        <taxon>Cryptococcaceae</taxon>
        <taxon>Kwoniella</taxon>
    </lineage>
</organism>
<accession>A0AAX4JT18</accession>
<feature type="compositionally biased region" description="Low complexity" evidence="1">
    <location>
        <begin position="135"/>
        <end position="154"/>
    </location>
</feature>
<protein>
    <submittedName>
        <fullName evidence="2">Uncharacterized protein</fullName>
    </submittedName>
</protein>
<keyword evidence="3" id="KW-1185">Reference proteome</keyword>
<gene>
    <name evidence="2" type="ORF">L201_002627</name>
</gene>
<evidence type="ECO:0000313" key="3">
    <source>
        <dbReference type="Proteomes" id="UP001355207"/>
    </source>
</evidence>
<sequence length="278" mass="30598">MLPVTAYYPPPGYTATPYLVASESPQLAPVSYDPVRLDAASDIDRITVSHQRSRETSRSSSRRRRGDFGTGEDIIDFTKDGSIPSSPLPSPRQGFSHSQLFSREDFSRGRGGRPPRPDNNNNQSRRDISRGECQASMSPKSASSRASSRNPMRNQVAETSSNTHLSLIRLPTNRSDGTSIGSLDNTSRVSQRSERSRRSSASNDQITIILHDDDDDGEDGEITFKTSKGIALRSFRQSADSGRRITLEFELPDRTTSGDKLISAIEGVTTSTQQEDEN</sequence>
<feature type="compositionally biased region" description="Polar residues" evidence="1">
    <location>
        <begin position="156"/>
        <end position="165"/>
    </location>
</feature>
<feature type="compositionally biased region" description="Basic and acidic residues" evidence="1">
    <location>
        <begin position="42"/>
        <end position="57"/>
    </location>
</feature>
<evidence type="ECO:0000256" key="1">
    <source>
        <dbReference type="SAM" id="MobiDB-lite"/>
    </source>
</evidence>
<feature type="region of interest" description="Disordered" evidence="1">
    <location>
        <begin position="42"/>
        <end position="205"/>
    </location>
</feature>
<dbReference type="Proteomes" id="UP001355207">
    <property type="component" value="Chromosome 3"/>
</dbReference>
<dbReference type="EMBL" id="CP144100">
    <property type="protein sequence ID" value="WWC87735.1"/>
    <property type="molecule type" value="Genomic_DNA"/>
</dbReference>